<reference evidence="2 3" key="1">
    <citation type="journal article" date="2013" name="Curr. Biol.">
        <title>The Genome of the Foraminiferan Reticulomyxa filosa.</title>
        <authorList>
            <person name="Glockner G."/>
            <person name="Hulsmann N."/>
            <person name="Schleicher M."/>
            <person name="Noegel A.A."/>
            <person name="Eichinger L."/>
            <person name="Gallinger C."/>
            <person name="Pawlowski J."/>
            <person name="Sierra R."/>
            <person name="Euteneuer U."/>
            <person name="Pillet L."/>
            <person name="Moustafa A."/>
            <person name="Platzer M."/>
            <person name="Groth M."/>
            <person name="Szafranski K."/>
            <person name="Schliwa M."/>
        </authorList>
    </citation>
    <scope>NUCLEOTIDE SEQUENCE [LARGE SCALE GENOMIC DNA]</scope>
</reference>
<dbReference type="Proteomes" id="UP000023152">
    <property type="component" value="Unassembled WGS sequence"/>
</dbReference>
<dbReference type="Pfam" id="PF01590">
    <property type="entry name" value="GAF"/>
    <property type="match status" value="1"/>
</dbReference>
<keyword evidence="3" id="KW-1185">Reference proteome</keyword>
<gene>
    <name evidence="2" type="ORF">RFI_19706</name>
</gene>
<dbReference type="AlphaFoldDB" id="X6MUU4"/>
<dbReference type="InterPro" id="IPR029016">
    <property type="entry name" value="GAF-like_dom_sf"/>
</dbReference>
<evidence type="ECO:0000313" key="2">
    <source>
        <dbReference type="EMBL" id="ETO17614.1"/>
    </source>
</evidence>
<sequence>MVFVVKNYNNFLCVFVAQKRTQMFGKTLKEVSTKMISQYLCSARRKRERKQNQMLLRLMRAVITRSNIERLIEQARKVIQCDKVALFLKDEICSRLCCKASDDIKNVRLPSSVGLVGHVVTTGQMLFVEDAYKVPIYLFYFIFFFETHALIPQWISKLVITQRRCFCVPVYFQEEIIGALECVNKENDKMFTQEDETALVKVANEMSLSCSRSGKSGLYFLNKELSNGTDKQRWMQLHSIFDADDESSSQDIQSHSSVGTKQTRGILLYCENKKRNVHARIHYICTHIRTFFLLIDMN</sequence>
<proteinExistence type="predicted"/>
<accession>X6MUU4</accession>
<dbReference type="SMART" id="SM00065">
    <property type="entry name" value="GAF"/>
    <property type="match status" value="1"/>
</dbReference>
<comment type="caution">
    <text evidence="2">The sequence shown here is derived from an EMBL/GenBank/DDBJ whole genome shotgun (WGS) entry which is preliminary data.</text>
</comment>
<name>X6MUU4_RETFI</name>
<protein>
    <recommendedName>
        <fullName evidence="1">GAF domain-containing protein</fullName>
    </recommendedName>
</protein>
<dbReference type="InterPro" id="IPR003018">
    <property type="entry name" value="GAF"/>
</dbReference>
<dbReference type="EMBL" id="ASPP01016298">
    <property type="protein sequence ID" value="ETO17614.1"/>
    <property type="molecule type" value="Genomic_DNA"/>
</dbReference>
<evidence type="ECO:0000313" key="3">
    <source>
        <dbReference type="Proteomes" id="UP000023152"/>
    </source>
</evidence>
<dbReference type="SUPFAM" id="SSF55781">
    <property type="entry name" value="GAF domain-like"/>
    <property type="match status" value="1"/>
</dbReference>
<dbReference type="OrthoDB" id="295473at2759"/>
<organism evidence="2 3">
    <name type="scientific">Reticulomyxa filosa</name>
    <dbReference type="NCBI Taxonomy" id="46433"/>
    <lineage>
        <taxon>Eukaryota</taxon>
        <taxon>Sar</taxon>
        <taxon>Rhizaria</taxon>
        <taxon>Retaria</taxon>
        <taxon>Foraminifera</taxon>
        <taxon>Monothalamids</taxon>
        <taxon>Reticulomyxidae</taxon>
        <taxon>Reticulomyxa</taxon>
    </lineage>
</organism>
<dbReference type="Gene3D" id="3.30.450.40">
    <property type="match status" value="1"/>
</dbReference>
<feature type="domain" description="GAF" evidence="1">
    <location>
        <begin position="63"/>
        <end position="220"/>
    </location>
</feature>
<evidence type="ECO:0000259" key="1">
    <source>
        <dbReference type="SMART" id="SM00065"/>
    </source>
</evidence>